<evidence type="ECO:0000259" key="6">
    <source>
        <dbReference type="PROSITE" id="PS50928"/>
    </source>
</evidence>
<proteinExistence type="inferred from homology"/>
<feature type="transmembrane region" description="Helical" evidence="5">
    <location>
        <begin position="36"/>
        <end position="59"/>
    </location>
</feature>
<feature type="transmembrane region" description="Helical" evidence="5">
    <location>
        <begin position="71"/>
        <end position="91"/>
    </location>
</feature>
<dbReference type="GO" id="GO:0005886">
    <property type="term" value="C:plasma membrane"/>
    <property type="evidence" value="ECO:0007669"/>
    <property type="project" value="UniProtKB-SubCell"/>
</dbReference>
<keyword evidence="2 5" id="KW-0812">Transmembrane</keyword>
<organism evidence="7 8">
    <name type="scientific">Desulfamplus magnetovallimortis</name>
    <dbReference type="NCBI Taxonomy" id="1246637"/>
    <lineage>
        <taxon>Bacteria</taxon>
        <taxon>Pseudomonadati</taxon>
        <taxon>Thermodesulfobacteriota</taxon>
        <taxon>Desulfobacteria</taxon>
        <taxon>Desulfobacterales</taxon>
        <taxon>Desulfobacteraceae</taxon>
        <taxon>Desulfamplus</taxon>
    </lineage>
</organism>
<dbReference type="STRING" id="1246637.MTBBW1_310011"/>
<comment type="subcellular location">
    <subcellularLocation>
        <location evidence="1 5">Cell membrane</location>
        <topology evidence="1 5">Multi-pass membrane protein</topology>
    </subcellularLocation>
</comment>
<dbReference type="GO" id="GO:0055085">
    <property type="term" value="P:transmembrane transport"/>
    <property type="evidence" value="ECO:0007669"/>
    <property type="project" value="InterPro"/>
</dbReference>
<dbReference type="Pfam" id="PF00528">
    <property type="entry name" value="BPD_transp_1"/>
    <property type="match status" value="1"/>
</dbReference>
<evidence type="ECO:0000256" key="2">
    <source>
        <dbReference type="ARBA" id="ARBA00022692"/>
    </source>
</evidence>
<evidence type="ECO:0000256" key="3">
    <source>
        <dbReference type="ARBA" id="ARBA00022989"/>
    </source>
</evidence>
<feature type="domain" description="ABC transmembrane type-1" evidence="6">
    <location>
        <begin position="1"/>
        <end position="210"/>
    </location>
</feature>
<keyword evidence="8" id="KW-1185">Reference proteome</keyword>
<dbReference type="CDD" id="cd06261">
    <property type="entry name" value="TM_PBP2"/>
    <property type="match status" value="1"/>
</dbReference>
<protein>
    <submittedName>
        <fullName evidence="7">Phosphate uptake ABC transporter</fullName>
    </submittedName>
</protein>
<dbReference type="AlphaFoldDB" id="A0A1W1HG07"/>
<evidence type="ECO:0000313" key="7">
    <source>
        <dbReference type="EMBL" id="SLM31409.1"/>
    </source>
</evidence>
<sequence>MGTLILVLLSVGIALPVGIASGIYMAEYADERIRNFFTILFDILAGIPSIVIGLFGFSVTIFLHNHFLEKLFPWLFISALSLAFLVLPYLIRTTQTAIESIPDNIRMTGIALGATHLQNIIYVLIPRSLPGIVSGIVLSIGRCAEDTAVIMLTGVVATAGIPKSVFAGYEALPFYIYYISSQYTDSEELMTGFSAAITLVSICALLFLLAFFIKQRLSSYMLYRS</sequence>
<feature type="transmembrane region" description="Helical" evidence="5">
    <location>
        <begin position="148"/>
        <end position="169"/>
    </location>
</feature>
<comment type="similarity">
    <text evidence="5">Belongs to the binding-protein-dependent transport system permease family.</text>
</comment>
<evidence type="ECO:0000256" key="1">
    <source>
        <dbReference type="ARBA" id="ARBA00004651"/>
    </source>
</evidence>
<dbReference type="EMBL" id="FWEV01000235">
    <property type="protein sequence ID" value="SLM31409.1"/>
    <property type="molecule type" value="Genomic_DNA"/>
</dbReference>
<dbReference type="InterPro" id="IPR035906">
    <property type="entry name" value="MetI-like_sf"/>
</dbReference>
<dbReference type="Gene3D" id="1.10.3720.10">
    <property type="entry name" value="MetI-like"/>
    <property type="match status" value="1"/>
</dbReference>
<feature type="transmembrane region" description="Helical" evidence="5">
    <location>
        <begin position="189"/>
        <end position="213"/>
    </location>
</feature>
<evidence type="ECO:0000313" key="8">
    <source>
        <dbReference type="Proteomes" id="UP000191931"/>
    </source>
</evidence>
<accession>A0A1W1HG07</accession>
<evidence type="ECO:0000256" key="5">
    <source>
        <dbReference type="RuleBase" id="RU363032"/>
    </source>
</evidence>
<dbReference type="Proteomes" id="UP000191931">
    <property type="component" value="Unassembled WGS sequence"/>
</dbReference>
<evidence type="ECO:0000256" key="4">
    <source>
        <dbReference type="ARBA" id="ARBA00023136"/>
    </source>
</evidence>
<dbReference type="SUPFAM" id="SSF161098">
    <property type="entry name" value="MetI-like"/>
    <property type="match status" value="1"/>
</dbReference>
<name>A0A1W1HG07_9BACT</name>
<dbReference type="PROSITE" id="PS50928">
    <property type="entry name" value="ABC_TM1"/>
    <property type="match status" value="1"/>
</dbReference>
<dbReference type="PANTHER" id="PTHR43470:SF3">
    <property type="entry name" value="PHOSPHATE TRANSPORT SYSTEM PERMEASE PROTEIN PSTA-RELATED"/>
    <property type="match status" value="1"/>
</dbReference>
<reference evidence="7 8" key="1">
    <citation type="submission" date="2017-03" db="EMBL/GenBank/DDBJ databases">
        <authorList>
            <person name="Afonso C.L."/>
            <person name="Miller P.J."/>
            <person name="Scott M.A."/>
            <person name="Spackman E."/>
            <person name="Goraichik I."/>
            <person name="Dimitrov K.M."/>
            <person name="Suarez D.L."/>
            <person name="Swayne D.E."/>
        </authorList>
    </citation>
    <scope>NUCLEOTIDE SEQUENCE [LARGE SCALE GENOMIC DNA]</scope>
    <source>
        <strain evidence="7">PRJEB14757</strain>
    </source>
</reference>
<keyword evidence="3 5" id="KW-1133">Transmembrane helix</keyword>
<keyword evidence="4 5" id="KW-0472">Membrane</keyword>
<keyword evidence="5" id="KW-0813">Transport</keyword>
<dbReference type="InterPro" id="IPR000515">
    <property type="entry name" value="MetI-like"/>
</dbReference>
<dbReference type="OrthoDB" id="9807065at2"/>
<gene>
    <name evidence="7" type="ORF">MTBBW1_310011</name>
</gene>
<dbReference type="PANTHER" id="PTHR43470">
    <property type="entry name" value="PHOSPHATE TRANSPORT SYSTEM PERMEASE PROTEIN PSTA-RELATED"/>
    <property type="match status" value="1"/>
</dbReference>
<dbReference type="RefSeq" id="WP_080800153.1">
    <property type="nucleotide sequence ID" value="NZ_LT828541.1"/>
</dbReference>